<dbReference type="SUPFAM" id="SSF57701">
    <property type="entry name" value="Zn2/Cys6 DNA-binding domain"/>
    <property type="match status" value="2"/>
</dbReference>
<organism evidence="8 9">
    <name type="scientific">Roridomyces roridus</name>
    <dbReference type="NCBI Taxonomy" id="1738132"/>
    <lineage>
        <taxon>Eukaryota</taxon>
        <taxon>Fungi</taxon>
        <taxon>Dikarya</taxon>
        <taxon>Basidiomycota</taxon>
        <taxon>Agaricomycotina</taxon>
        <taxon>Agaricomycetes</taxon>
        <taxon>Agaricomycetidae</taxon>
        <taxon>Agaricales</taxon>
        <taxon>Marasmiineae</taxon>
        <taxon>Mycenaceae</taxon>
        <taxon>Roridomyces</taxon>
    </lineage>
</organism>
<keyword evidence="2" id="KW-0805">Transcription regulation</keyword>
<dbReference type="GO" id="GO:0000981">
    <property type="term" value="F:DNA-binding transcription factor activity, RNA polymerase II-specific"/>
    <property type="evidence" value="ECO:0007669"/>
    <property type="project" value="InterPro"/>
</dbReference>
<dbReference type="InterPro" id="IPR036864">
    <property type="entry name" value="Zn2-C6_fun-type_DNA-bd_sf"/>
</dbReference>
<proteinExistence type="predicted"/>
<feature type="compositionally biased region" description="Low complexity" evidence="6">
    <location>
        <begin position="112"/>
        <end position="122"/>
    </location>
</feature>
<keyword evidence="9" id="KW-1185">Reference proteome</keyword>
<dbReference type="GO" id="GO:0008270">
    <property type="term" value="F:zinc ion binding"/>
    <property type="evidence" value="ECO:0007669"/>
    <property type="project" value="InterPro"/>
</dbReference>
<dbReference type="PROSITE" id="PS00463">
    <property type="entry name" value="ZN2_CY6_FUNGAL_1"/>
    <property type="match status" value="2"/>
</dbReference>
<dbReference type="PROSITE" id="PS50048">
    <property type="entry name" value="ZN2_CY6_FUNGAL_2"/>
    <property type="match status" value="2"/>
</dbReference>
<dbReference type="InterPro" id="IPR051711">
    <property type="entry name" value="Stress_Response_Reg"/>
</dbReference>
<evidence type="ECO:0000313" key="8">
    <source>
        <dbReference type="EMBL" id="KAJ7626861.1"/>
    </source>
</evidence>
<dbReference type="Pfam" id="PF00172">
    <property type="entry name" value="Zn_clus"/>
    <property type="match status" value="2"/>
</dbReference>
<evidence type="ECO:0000256" key="4">
    <source>
        <dbReference type="ARBA" id="ARBA00023163"/>
    </source>
</evidence>
<feature type="domain" description="Zn(2)-C6 fungal-type" evidence="7">
    <location>
        <begin position="54"/>
        <end position="85"/>
    </location>
</feature>
<dbReference type="GO" id="GO:0045944">
    <property type="term" value="P:positive regulation of transcription by RNA polymerase II"/>
    <property type="evidence" value="ECO:0007669"/>
    <property type="project" value="TreeGrafter"/>
</dbReference>
<dbReference type="Gene3D" id="4.10.240.10">
    <property type="entry name" value="Zn(2)-C6 fungal-type DNA-binding domain"/>
    <property type="match status" value="2"/>
</dbReference>
<reference evidence="8" key="1">
    <citation type="submission" date="2023-03" db="EMBL/GenBank/DDBJ databases">
        <title>Massive genome expansion in bonnet fungi (Mycena s.s.) driven by repeated elements and novel gene families across ecological guilds.</title>
        <authorList>
            <consortium name="Lawrence Berkeley National Laboratory"/>
            <person name="Harder C.B."/>
            <person name="Miyauchi S."/>
            <person name="Viragh M."/>
            <person name="Kuo A."/>
            <person name="Thoen E."/>
            <person name="Andreopoulos B."/>
            <person name="Lu D."/>
            <person name="Skrede I."/>
            <person name="Drula E."/>
            <person name="Henrissat B."/>
            <person name="Morin E."/>
            <person name="Kohler A."/>
            <person name="Barry K."/>
            <person name="LaButti K."/>
            <person name="Morin E."/>
            <person name="Salamov A."/>
            <person name="Lipzen A."/>
            <person name="Mereny Z."/>
            <person name="Hegedus B."/>
            <person name="Baldrian P."/>
            <person name="Stursova M."/>
            <person name="Weitz H."/>
            <person name="Taylor A."/>
            <person name="Grigoriev I.V."/>
            <person name="Nagy L.G."/>
            <person name="Martin F."/>
            <person name="Kauserud H."/>
        </authorList>
    </citation>
    <scope>NUCLEOTIDE SEQUENCE</scope>
    <source>
        <strain evidence="8">9284</strain>
    </source>
</reference>
<protein>
    <recommendedName>
        <fullName evidence="7">Zn(2)-C6 fungal-type domain-containing protein</fullName>
    </recommendedName>
</protein>
<evidence type="ECO:0000259" key="7">
    <source>
        <dbReference type="PROSITE" id="PS50048"/>
    </source>
</evidence>
<keyword evidence="3" id="KW-0238">DNA-binding</keyword>
<dbReference type="GO" id="GO:0043565">
    <property type="term" value="F:sequence-specific DNA binding"/>
    <property type="evidence" value="ECO:0007669"/>
    <property type="project" value="TreeGrafter"/>
</dbReference>
<feature type="domain" description="Zn(2)-C6 fungal-type" evidence="7">
    <location>
        <begin position="9"/>
        <end position="38"/>
    </location>
</feature>
<evidence type="ECO:0000256" key="5">
    <source>
        <dbReference type="ARBA" id="ARBA00023242"/>
    </source>
</evidence>
<dbReference type="PANTHER" id="PTHR47540">
    <property type="entry name" value="THIAMINE REPRESSIBLE GENES REGULATORY PROTEIN THI5"/>
    <property type="match status" value="1"/>
</dbReference>
<comment type="subcellular location">
    <subcellularLocation>
        <location evidence="1">Nucleus</location>
    </subcellularLocation>
</comment>
<sequence length="602" mass="67316">MDSKYKTPTCSRCKNRKIRCDGLTPCHSCTSTNAECRYESKEATVGSELRKGAACLACRRKKKKCDGKLPCRTCAASRKKLQCEYPDGMVVDLENQTPENYNGPPLYRNDSPESGSSTGSSPTYITIPVETFNPPQIQDIGDDILSPSSFTTRELLPAQPTSFIDVPELIQARDIFLDRVGDKAQDSTEKTIVDFAGAPWPVEPSPFFQVPDPNPDDELYQIRQLFLLHRIQHGFNLPAYRLEAISKGVATPNVIHPILIYVCQLTGYMLARHLHNNTWLHLPGRSPGEVEQTRLVLISLTTLGTMACPTAYVQTCNLLSLYFSNKGDLARAREILIKGNDMAIDHDVHKFVLKPPSAEEAGHTGFKITPPNHEAEVQATLSQGIYLDISFNLILGVPRVVDPRLDEAFRKLIEAPNSRVEINFVRAKSALLLWDAKRLVNEWSQGSMDEAAISQWQTSYWHLVELLDGHRSLISVTLIKLAFCPDLRTLLLSLKVCAIITLTALAELLALFAAEQLELQRRKHEAVLEIIGVSSGFSKEDCDFLDPILSICWRMVVQTVEGCMRSHRDVVKETMHDLPAMAVAIRQQNMTLQRALPNVLDL</sequence>
<dbReference type="Proteomes" id="UP001221142">
    <property type="component" value="Unassembled WGS sequence"/>
</dbReference>
<evidence type="ECO:0000256" key="3">
    <source>
        <dbReference type="ARBA" id="ARBA00023125"/>
    </source>
</evidence>
<gene>
    <name evidence="8" type="ORF">FB45DRAFT_920225</name>
</gene>
<dbReference type="PANTHER" id="PTHR47540:SF2">
    <property type="entry name" value="ZN(II)2CYS6 TRANSCRIPTION FACTOR (EUROFUNG)"/>
    <property type="match status" value="1"/>
</dbReference>
<name>A0AAD7BP91_9AGAR</name>
<comment type="caution">
    <text evidence="8">The sequence shown here is derived from an EMBL/GenBank/DDBJ whole genome shotgun (WGS) entry which is preliminary data.</text>
</comment>
<keyword evidence="5" id="KW-0539">Nucleus</keyword>
<dbReference type="GO" id="GO:0005634">
    <property type="term" value="C:nucleus"/>
    <property type="evidence" value="ECO:0007669"/>
    <property type="project" value="UniProtKB-SubCell"/>
</dbReference>
<dbReference type="SMART" id="SM00066">
    <property type="entry name" value="GAL4"/>
    <property type="match status" value="2"/>
</dbReference>
<keyword evidence="4" id="KW-0804">Transcription</keyword>
<evidence type="ECO:0000256" key="6">
    <source>
        <dbReference type="SAM" id="MobiDB-lite"/>
    </source>
</evidence>
<dbReference type="CDD" id="cd00067">
    <property type="entry name" value="GAL4"/>
    <property type="match status" value="2"/>
</dbReference>
<evidence type="ECO:0000256" key="2">
    <source>
        <dbReference type="ARBA" id="ARBA00023015"/>
    </source>
</evidence>
<evidence type="ECO:0000313" key="9">
    <source>
        <dbReference type="Proteomes" id="UP001221142"/>
    </source>
</evidence>
<feature type="region of interest" description="Disordered" evidence="6">
    <location>
        <begin position="94"/>
        <end position="122"/>
    </location>
</feature>
<dbReference type="InterPro" id="IPR001138">
    <property type="entry name" value="Zn2Cys6_DnaBD"/>
</dbReference>
<dbReference type="AlphaFoldDB" id="A0AAD7BP91"/>
<accession>A0AAD7BP91</accession>
<dbReference type="EMBL" id="JARKIF010000011">
    <property type="protein sequence ID" value="KAJ7626861.1"/>
    <property type="molecule type" value="Genomic_DNA"/>
</dbReference>
<evidence type="ECO:0000256" key="1">
    <source>
        <dbReference type="ARBA" id="ARBA00004123"/>
    </source>
</evidence>